<keyword evidence="3" id="KW-1185">Reference proteome</keyword>
<evidence type="ECO:0000313" key="3">
    <source>
        <dbReference type="Proteomes" id="UP000641932"/>
    </source>
</evidence>
<gene>
    <name evidence="2" type="ORF">GCM10012280_01640</name>
</gene>
<comment type="caution">
    <text evidence="2">The sequence shown here is derived from an EMBL/GenBank/DDBJ whole genome shotgun (WGS) entry which is preliminary data.</text>
</comment>
<accession>A0A917ZBE2</accession>
<evidence type="ECO:0000313" key="2">
    <source>
        <dbReference type="EMBL" id="GGO80240.1"/>
    </source>
</evidence>
<feature type="compositionally biased region" description="Pro residues" evidence="1">
    <location>
        <begin position="166"/>
        <end position="179"/>
    </location>
</feature>
<feature type="compositionally biased region" description="Pro residues" evidence="1">
    <location>
        <begin position="108"/>
        <end position="136"/>
    </location>
</feature>
<name>A0A917ZBE2_9ACTN</name>
<dbReference type="AlphaFoldDB" id="A0A917ZBE2"/>
<dbReference type="EMBL" id="BMMS01000001">
    <property type="protein sequence ID" value="GGO80240.1"/>
    <property type="molecule type" value="Genomic_DNA"/>
</dbReference>
<feature type="region of interest" description="Disordered" evidence="1">
    <location>
        <begin position="221"/>
        <end position="301"/>
    </location>
</feature>
<reference evidence="2" key="2">
    <citation type="submission" date="2020-09" db="EMBL/GenBank/DDBJ databases">
        <authorList>
            <person name="Sun Q."/>
            <person name="Zhou Y."/>
        </authorList>
    </citation>
    <scope>NUCLEOTIDE SEQUENCE</scope>
    <source>
        <strain evidence="2">CGMCC 4.7201</strain>
    </source>
</reference>
<feature type="compositionally biased region" description="Low complexity" evidence="1">
    <location>
        <begin position="252"/>
        <end position="274"/>
    </location>
</feature>
<evidence type="ECO:0000256" key="1">
    <source>
        <dbReference type="SAM" id="MobiDB-lite"/>
    </source>
</evidence>
<sequence length="427" mass="43840">MGNEGDGWVPGVWDPKANGGAGGWVRRQDTGTHHLGRPTAPEESAPEEPAPEQESRSEQESGPEDAQDDARSTSRANGQTSSIGPLPAGSADTRVGAPRDEHAARTAPQPPPFRPPAPTAPYPQPFNAPPPPPLPPRHTQFGKPPYTEPPHPGAQHAEPPFAEPQHPAPPYPQQFPPHAPGREPGYHGGAGPEPAHDGGAGRKWLIALALGAVGVGLGFGAVYALDSGGGGGDKAAHSPAPDPGKDKGGKSDGQAPDTSDSSASSPSASATPDDPAAEQAGDLDDLLGQSSQDRKKVSDAVNAVDACASSDTVSTARSDLRDAAEHRDQLVDKLDSLELDRVEGGAEAAAALRTAWQHSADADRAFADWATTMAAGGCSSGSAPHDADYDLGTASSERASKAKKDFVKKWNPIAGEHGLEARSADAL</sequence>
<dbReference type="RefSeq" id="WP_189129465.1">
    <property type="nucleotide sequence ID" value="NZ_BMMS01000001.1"/>
</dbReference>
<reference evidence="2" key="1">
    <citation type="journal article" date="2014" name="Int. J. Syst. Evol. Microbiol.">
        <title>Complete genome sequence of Corynebacterium casei LMG S-19264T (=DSM 44701T), isolated from a smear-ripened cheese.</title>
        <authorList>
            <consortium name="US DOE Joint Genome Institute (JGI-PGF)"/>
            <person name="Walter F."/>
            <person name="Albersmeier A."/>
            <person name="Kalinowski J."/>
            <person name="Ruckert C."/>
        </authorList>
    </citation>
    <scope>NUCLEOTIDE SEQUENCE</scope>
    <source>
        <strain evidence="2">CGMCC 4.7201</strain>
    </source>
</reference>
<feature type="region of interest" description="Disordered" evidence="1">
    <location>
        <begin position="1"/>
        <end position="199"/>
    </location>
</feature>
<feature type="compositionally biased region" description="Polar residues" evidence="1">
    <location>
        <begin position="73"/>
        <end position="83"/>
    </location>
</feature>
<feature type="compositionally biased region" description="Low complexity" evidence="1">
    <location>
        <begin position="156"/>
        <end position="165"/>
    </location>
</feature>
<dbReference type="Proteomes" id="UP000641932">
    <property type="component" value="Unassembled WGS sequence"/>
</dbReference>
<protein>
    <submittedName>
        <fullName evidence="2">Uncharacterized protein</fullName>
    </submittedName>
</protein>
<proteinExistence type="predicted"/>
<organism evidence="2 3">
    <name type="scientific">Wenjunlia tyrosinilytica</name>
    <dbReference type="NCBI Taxonomy" id="1544741"/>
    <lineage>
        <taxon>Bacteria</taxon>
        <taxon>Bacillati</taxon>
        <taxon>Actinomycetota</taxon>
        <taxon>Actinomycetes</taxon>
        <taxon>Kitasatosporales</taxon>
        <taxon>Streptomycetaceae</taxon>
        <taxon>Wenjunlia</taxon>
    </lineage>
</organism>